<dbReference type="PANTHER" id="PTHR43194:SF2">
    <property type="entry name" value="PEROXISOMAL MEMBRANE PROTEIN LPX1"/>
    <property type="match status" value="1"/>
</dbReference>
<dbReference type="Gene3D" id="3.40.50.1820">
    <property type="entry name" value="alpha/beta hydrolase"/>
    <property type="match status" value="1"/>
</dbReference>
<keyword evidence="3" id="KW-0378">Hydrolase</keyword>
<evidence type="ECO:0000313" key="4">
    <source>
        <dbReference type="Proteomes" id="UP000753961"/>
    </source>
</evidence>
<dbReference type="PANTHER" id="PTHR43194">
    <property type="entry name" value="HYDROLASE ALPHA/BETA FOLD FAMILY"/>
    <property type="match status" value="1"/>
</dbReference>
<evidence type="ECO:0000256" key="1">
    <source>
        <dbReference type="SAM" id="SignalP"/>
    </source>
</evidence>
<sequence>MMKYQNPALLIFILLYGFQLNAQDDHQNHPATSQEIIISIGNDSIAGYGLFASGAGKKETVLLLHGLPGNERNFDVAQELRRNGRNVIFFNYRGTWGSQGEFMYSNCIEDVTKVLDYFSVPAHADRYNVKSDSFVLFGHSMGGGVALISGAEDPRVKKIAIYSPYNVALAARDPQSLTGARNHLKSLFMLKVDPDRFIGELIDRTDEYNPLTYQKALSHKKLLIFDENERNKEWIDQLDGAQYILMKTDHAFSDKRLEMIDRVSEWLEE</sequence>
<feature type="chain" id="PRO_5037558751" evidence="1">
    <location>
        <begin position="23"/>
        <end position="269"/>
    </location>
</feature>
<keyword evidence="4" id="KW-1185">Reference proteome</keyword>
<gene>
    <name evidence="3" type="ORF">KUV50_06655</name>
</gene>
<proteinExistence type="predicted"/>
<protein>
    <submittedName>
        <fullName evidence="3">Alpha/beta fold hydrolase</fullName>
    </submittedName>
</protein>
<feature type="domain" description="Serine aminopeptidase S33" evidence="2">
    <location>
        <begin position="58"/>
        <end position="165"/>
    </location>
</feature>
<accession>A0A953HLD8</accession>
<dbReference type="InterPro" id="IPR050228">
    <property type="entry name" value="Carboxylesterase_BioH"/>
</dbReference>
<reference evidence="3" key="1">
    <citation type="submission" date="2021-06" db="EMBL/GenBank/DDBJ databases">
        <title>44 bacteria genomes isolated from Dapeng, Shenzhen.</title>
        <authorList>
            <person name="Zheng W."/>
            <person name="Yu S."/>
            <person name="Huang Y."/>
        </authorList>
    </citation>
    <scope>NUCLEOTIDE SEQUENCE</scope>
    <source>
        <strain evidence="3">DP5N28-2</strain>
    </source>
</reference>
<dbReference type="InterPro" id="IPR022742">
    <property type="entry name" value="Hydrolase_4"/>
</dbReference>
<dbReference type="SUPFAM" id="SSF53474">
    <property type="entry name" value="alpha/beta-Hydrolases"/>
    <property type="match status" value="1"/>
</dbReference>
<dbReference type="InterPro" id="IPR029058">
    <property type="entry name" value="AB_hydrolase_fold"/>
</dbReference>
<dbReference type="Proteomes" id="UP000753961">
    <property type="component" value="Unassembled WGS sequence"/>
</dbReference>
<name>A0A953HLD8_9BACT</name>
<dbReference type="Pfam" id="PF12146">
    <property type="entry name" value="Hydrolase_4"/>
    <property type="match status" value="1"/>
</dbReference>
<evidence type="ECO:0000313" key="3">
    <source>
        <dbReference type="EMBL" id="MBY5957802.1"/>
    </source>
</evidence>
<feature type="signal peptide" evidence="1">
    <location>
        <begin position="1"/>
        <end position="22"/>
    </location>
</feature>
<keyword evidence="1" id="KW-0732">Signal</keyword>
<dbReference type="GO" id="GO:0016787">
    <property type="term" value="F:hydrolase activity"/>
    <property type="evidence" value="ECO:0007669"/>
    <property type="project" value="UniProtKB-KW"/>
</dbReference>
<dbReference type="AlphaFoldDB" id="A0A953HLD8"/>
<dbReference type="EMBL" id="JAHVHU010000006">
    <property type="protein sequence ID" value="MBY5957802.1"/>
    <property type="molecule type" value="Genomic_DNA"/>
</dbReference>
<comment type="caution">
    <text evidence="3">The sequence shown here is derived from an EMBL/GenBank/DDBJ whole genome shotgun (WGS) entry which is preliminary data.</text>
</comment>
<organism evidence="3 4">
    <name type="scientific">Membranihabitans marinus</name>
    <dbReference type="NCBI Taxonomy" id="1227546"/>
    <lineage>
        <taxon>Bacteria</taxon>
        <taxon>Pseudomonadati</taxon>
        <taxon>Bacteroidota</taxon>
        <taxon>Saprospiria</taxon>
        <taxon>Saprospirales</taxon>
        <taxon>Saprospiraceae</taxon>
        <taxon>Membranihabitans</taxon>
    </lineage>
</organism>
<evidence type="ECO:0000259" key="2">
    <source>
        <dbReference type="Pfam" id="PF12146"/>
    </source>
</evidence>
<dbReference type="RefSeq" id="WP_222579323.1">
    <property type="nucleotide sequence ID" value="NZ_JAHVHU010000006.1"/>
</dbReference>